<keyword evidence="4" id="KW-1185">Reference proteome</keyword>
<gene>
    <name evidence="3" type="ordered locus">PYCH_16840</name>
</gene>
<dbReference type="Gene3D" id="1.20.58.220">
    <property type="entry name" value="Phosphate transport system protein phou homolog 2, domain 2"/>
    <property type="match status" value="1"/>
</dbReference>
<name>F8AEE5_PYRYC</name>
<proteinExistence type="predicted"/>
<dbReference type="Pfam" id="PF01895">
    <property type="entry name" value="PhoU"/>
    <property type="match status" value="1"/>
</dbReference>
<dbReference type="PANTHER" id="PTHR42930">
    <property type="entry name" value="PHOSPHATE-SPECIFIC TRANSPORT SYSTEM ACCESSORY PROTEIN PHOU"/>
    <property type="match status" value="1"/>
</dbReference>
<evidence type="ECO:0000313" key="3">
    <source>
        <dbReference type="EMBL" id="AEH25344.1"/>
    </source>
</evidence>
<dbReference type="PANTHER" id="PTHR42930:SF2">
    <property type="entry name" value="PHOU DOMAIN-CONTAINING PROTEIN"/>
    <property type="match status" value="1"/>
</dbReference>
<dbReference type="GeneID" id="10838247"/>
<dbReference type="InterPro" id="IPR038078">
    <property type="entry name" value="PhoU-like_sf"/>
</dbReference>
<sequence>MEFFRKIQFTGRSSYIVSLPKGWIQEHGLKKGDSVILVVNPDGSLTIFPRGQKLRKEKKTLEISKDFSPDMAIRLAISAYIQGYDVIELRFPPEIPEYRINVRKTLQSLPGLEIISEEPVRIIAKSLLDEKEISVEELLHRLSSILLAMFEDLELMKRSKNEELIRDINDLENELDRFYFLTLRAVNRLLSSRARLSPEEGIIRRNFDLLGVLFIVRNVERIGDHITRIAENFDEDVDVVYMKEKYDEMMIQIRERNLHKVDALMSELRERVGQIDYRKSIAMESYRRILEYIENIGETIINMAIS</sequence>
<dbReference type="GO" id="GO:0030643">
    <property type="term" value="P:intracellular phosphate ion homeostasis"/>
    <property type="evidence" value="ECO:0007669"/>
    <property type="project" value="InterPro"/>
</dbReference>
<dbReference type="InterPro" id="IPR026022">
    <property type="entry name" value="PhoU_dom"/>
</dbReference>
<evidence type="ECO:0000313" key="4">
    <source>
        <dbReference type="Proteomes" id="UP000008386"/>
    </source>
</evidence>
<evidence type="ECO:0000259" key="2">
    <source>
        <dbReference type="SMART" id="SM00966"/>
    </source>
</evidence>
<accession>F8AEE5</accession>
<protein>
    <submittedName>
        <fullName evidence="3">Transcription regulator, SpoVT/AbrB family, containing PhoU domain</fullName>
    </submittedName>
</protein>
<keyword evidence="1" id="KW-0175">Coiled coil</keyword>
<dbReference type="SUPFAM" id="SSF89447">
    <property type="entry name" value="AbrB/MazE/MraZ-like"/>
    <property type="match status" value="1"/>
</dbReference>
<dbReference type="GO" id="GO:0045936">
    <property type="term" value="P:negative regulation of phosphate metabolic process"/>
    <property type="evidence" value="ECO:0007669"/>
    <property type="project" value="InterPro"/>
</dbReference>
<dbReference type="AlphaFoldDB" id="F8AEE5"/>
<dbReference type="GO" id="GO:0003677">
    <property type="term" value="F:DNA binding"/>
    <property type="evidence" value="ECO:0007669"/>
    <property type="project" value="InterPro"/>
</dbReference>
<dbReference type="EMBL" id="CP002779">
    <property type="protein sequence ID" value="AEH25344.1"/>
    <property type="molecule type" value="Genomic_DNA"/>
</dbReference>
<dbReference type="KEGG" id="pya:PYCH_16840"/>
<dbReference type="eggNOG" id="arCOG00318">
    <property type="taxonomic scope" value="Archaea"/>
</dbReference>
<organism evidence="3 4">
    <name type="scientific">Pyrococcus yayanosii (strain CH1 / JCM 16557)</name>
    <dbReference type="NCBI Taxonomy" id="529709"/>
    <lineage>
        <taxon>Archaea</taxon>
        <taxon>Methanobacteriati</taxon>
        <taxon>Methanobacteriota</taxon>
        <taxon>Thermococci</taxon>
        <taxon>Thermococcales</taxon>
        <taxon>Thermococcaceae</taxon>
        <taxon>Pyrococcus</taxon>
    </lineage>
</organism>
<reference evidence="3 4" key="1">
    <citation type="journal article" date="2011" name="J. Bacteriol.">
        <title>Complete genome sequence of the obligate piezophilic hyperthermophilic archaeon Pyrococcus yayanosii CH1.</title>
        <authorList>
            <person name="Jun X."/>
            <person name="Lupeng L."/>
            <person name="Minjuan X."/>
            <person name="Oger P."/>
            <person name="Fengping W."/>
            <person name="Jebbar M."/>
            <person name="Xiang X."/>
        </authorList>
    </citation>
    <scope>NUCLEOTIDE SEQUENCE [LARGE SCALE GENOMIC DNA]</scope>
    <source>
        <strain evidence="4">CH1 / JCM 16557</strain>
    </source>
</reference>
<dbReference type="RefSeq" id="WP_013906400.1">
    <property type="nucleotide sequence ID" value="NC_015680.1"/>
</dbReference>
<dbReference type="InterPro" id="IPR007159">
    <property type="entry name" value="SpoVT-AbrB_dom"/>
</dbReference>
<dbReference type="InterPro" id="IPR037914">
    <property type="entry name" value="SpoVT-AbrB_sf"/>
</dbReference>
<dbReference type="HOGENOM" id="CLU_069302_1_0_2"/>
<dbReference type="OrthoDB" id="40991at2157"/>
<dbReference type="SMART" id="SM00966">
    <property type="entry name" value="SpoVT_AbrB"/>
    <property type="match status" value="1"/>
</dbReference>
<evidence type="ECO:0000256" key="1">
    <source>
        <dbReference type="SAM" id="Coils"/>
    </source>
</evidence>
<dbReference type="STRING" id="529709.PYCH_16840"/>
<dbReference type="Proteomes" id="UP000008386">
    <property type="component" value="Chromosome"/>
</dbReference>
<dbReference type="SUPFAM" id="SSF109755">
    <property type="entry name" value="PhoU-like"/>
    <property type="match status" value="1"/>
</dbReference>
<dbReference type="Pfam" id="PF04014">
    <property type="entry name" value="MazE_antitoxin"/>
    <property type="match status" value="1"/>
</dbReference>
<dbReference type="InterPro" id="IPR028366">
    <property type="entry name" value="PhoU"/>
</dbReference>
<feature type="domain" description="SpoVT-AbrB" evidence="2">
    <location>
        <begin position="9"/>
        <end position="55"/>
    </location>
</feature>
<feature type="coiled-coil region" evidence="1">
    <location>
        <begin position="154"/>
        <end position="181"/>
    </location>
</feature>